<comment type="caution">
    <text evidence="1">The sequence shown here is derived from an EMBL/GenBank/DDBJ whole genome shotgun (WGS) entry which is preliminary data.</text>
</comment>
<evidence type="ECO:0000313" key="2">
    <source>
        <dbReference type="Proteomes" id="UP001204524"/>
    </source>
</evidence>
<dbReference type="Proteomes" id="UP001204524">
    <property type="component" value="Unassembled WGS sequence"/>
</dbReference>
<dbReference type="RefSeq" id="WP_254181134.1">
    <property type="nucleotide sequence ID" value="NZ_JANARS010000003.1"/>
</dbReference>
<reference evidence="1 2" key="1">
    <citation type="submission" date="2022-06" db="EMBL/GenBank/DDBJ databases">
        <authorList>
            <person name="So Y."/>
        </authorList>
    </citation>
    <scope>NUCLEOTIDE SEQUENCE [LARGE SCALE GENOMIC DNA]</scope>
    <source>
        <strain evidence="1 2">STR3</strain>
    </source>
</reference>
<accession>A0ABT1KZ91</accession>
<gene>
    <name evidence="1" type="ORF">NCI01_08980</name>
</gene>
<dbReference type="EMBL" id="JANARS010000003">
    <property type="protein sequence ID" value="MCP3421926.1"/>
    <property type="molecule type" value="Genomic_DNA"/>
</dbReference>
<evidence type="ECO:0000313" key="1">
    <source>
        <dbReference type="EMBL" id="MCP3421926.1"/>
    </source>
</evidence>
<protein>
    <submittedName>
        <fullName evidence="1">Uncharacterized protein</fullName>
    </submittedName>
</protein>
<sequence>MGDETTTEPLDDVAEADWLVSALPDFHGRVIDLVTDTFPAYARIFHRPDQGLPSGDRPSSWAEMAKDRGTVFHPAAQFTDLGREAYQPETERIPGPRLGTLDRITLPLLIERLNAHTATPEACWSALWVGYGKSPDRWRAKPSFRLPGREYWLLSGALKDLIALSSEFETAGLTDDWRRMTRKMGIIHSPTIWWPQDRSWLVHSEIDYDSTIVGGTPALVHELVADPAIEALQVDGDMSLYANGDRINGSYPSGWLQND</sequence>
<proteinExistence type="predicted"/>
<name>A0ABT1KZ91_9ACTN</name>
<organism evidence="1 2">
    <name type="scientific">Nocardioides pinisoli</name>
    <dbReference type="NCBI Taxonomy" id="2950279"/>
    <lineage>
        <taxon>Bacteria</taxon>
        <taxon>Bacillati</taxon>
        <taxon>Actinomycetota</taxon>
        <taxon>Actinomycetes</taxon>
        <taxon>Propionibacteriales</taxon>
        <taxon>Nocardioidaceae</taxon>
        <taxon>Nocardioides</taxon>
    </lineage>
</organism>
<keyword evidence="2" id="KW-1185">Reference proteome</keyword>